<dbReference type="GO" id="GO:0008236">
    <property type="term" value="F:serine-type peptidase activity"/>
    <property type="evidence" value="ECO:0007669"/>
    <property type="project" value="UniProtKB-KW"/>
</dbReference>
<feature type="active site" description="Nucleophile" evidence="6">
    <location>
        <position position="109"/>
    </location>
</feature>
<evidence type="ECO:0000313" key="10">
    <source>
        <dbReference type="Proteomes" id="UP000285517"/>
    </source>
</evidence>
<keyword evidence="3" id="KW-0645">Protease</keyword>
<dbReference type="InterPro" id="IPR027478">
    <property type="entry name" value="LdcA_N"/>
</dbReference>
<dbReference type="SUPFAM" id="SSF52317">
    <property type="entry name" value="Class I glutamine amidotransferase-like"/>
    <property type="match status" value="1"/>
</dbReference>
<accession>A0A410G591</accession>
<evidence type="ECO:0000259" key="8">
    <source>
        <dbReference type="Pfam" id="PF17676"/>
    </source>
</evidence>
<dbReference type="AlphaFoldDB" id="A0A410G591"/>
<dbReference type="GO" id="GO:0004180">
    <property type="term" value="F:carboxypeptidase activity"/>
    <property type="evidence" value="ECO:0007669"/>
    <property type="project" value="UniProtKB-KW"/>
</dbReference>
<dbReference type="InterPro" id="IPR029062">
    <property type="entry name" value="Class_I_gatase-like"/>
</dbReference>
<dbReference type="PANTHER" id="PTHR30237:SF2">
    <property type="entry name" value="MUREIN TETRAPEPTIDE CARBOXYPEPTIDASE"/>
    <property type="match status" value="1"/>
</dbReference>
<evidence type="ECO:0000259" key="7">
    <source>
        <dbReference type="Pfam" id="PF02016"/>
    </source>
</evidence>
<dbReference type="Proteomes" id="UP000285517">
    <property type="component" value="Chromosome"/>
</dbReference>
<dbReference type="Gene3D" id="3.40.50.10740">
    <property type="entry name" value="Class I glutamine amidotransferase-like"/>
    <property type="match status" value="1"/>
</dbReference>
<evidence type="ECO:0000256" key="1">
    <source>
        <dbReference type="ARBA" id="ARBA00010233"/>
    </source>
</evidence>
<keyword evidence="5" id="KW-0720">Serine protease</keyword>
<dbReference type="GO" id="GO:0006508">
    <property type="term" value="P:proteolysis"/>
    <property type="evidence" value="ECO:0007669"/>
    <property type="project" value="UniProtKB-KW"/>
</dbReference>
<reference evidence="9 10" key="1">
    <citation type="submission" date="2019-01" db="EMBL/GenBank/DDBJ databases">
        <title>Complete genome sequencing of Aequorivita sp. H23M31.</title>
        <authorList>
            <person name="Bae J.-W."/>
        </authorList>
    </citation>
    <scope>NUCLEOTIDE SEQUENCE [LARGE SCALE GENOMIC DNA]</scope>
    <source>
        <strain evidence="9 10">H23M31</strain>
    </source>
</reference>
<dbReference type="InterPro" id="IPR003507">
    <property type="entry name" value="S66_fam"/>
</dbReference>
<proteinExistence type="inferred from homology"/>
<dbReference type="Pfam" id="PF02016">
    <property type="entry name" value="Peptidase_S66"/>
    <property type="match status" value="1"/>
</dbReference>
<evidence type="ECO:0000256" key="3">
    <source>
        <dbReference type="ARBA" id="ARBA00022670"/>
    </source>
</evidence>
<keyword evidence="2 9" id="KW-0121">Carboxypeptidase</keyword>
<dbReference type="RefSeq" id="WP_128250732.1">
    <property type="nucleotide sequence ID" value="NZ_CP034951.1"/>
</dbReference>
<dbReference type="EMBL" id="CP034951">
    <property type="protein sequence ID" value="QAA82365.1"/>
    <property type="molecule type" value="Genomic_DNA"/>
</dbReference>
<feature type="active site" description="Charge relay system" evidence="6">
    <location>
        <position position="288"/>
    </location>
</feature>
<evidence type="ECO:0000313" key="9">
    <source>
        <dbReference type="EMBL" id="QAA82365.1"/>
    </source>
</evidence>
<dbReference type="CDD" id="cd07025">
    <property type="entry name" value="Peptidase_S66"/>
    <property type="match status" value="1"/>
</dbReference>
<organism evidence="9 10">
    <name type="scientific">Aequorivita ciconiae</name>
    <dbReference type="NCBI Taxonomy" id="2494375"/>
    <lineage>
        <taxon>Bacteria</taxon>
        <taxon>Pseudomonadati</taxon>
        <taxon>Bacteroidota</taxon>
        <taxon>Flavobacteriia</taxon>
        <taxon>Flavobacteriales</taxon>
        <taxon>Flavobacteriaceae</taxon>
        <taxon>Aequorivita</taxon>
    </lineage>
</organism>
<evidence type="ECO:0000256" key="2">
    <source>
        <dbReference type="ARBA" id="ARBA00022645"/>
    </source>
</evidence>
<dbReference type="SUPFAM" id="SSF141986">
    <property type="entry name" value="LD-carboxypeptidase A C-terminal domain-like"/>
    <property type="match status" value="1"/>
</dbReference>
<dbReference type="PANTHER" id="PTHR30237">
    <property type="entry name" value="MURAMOYLTETRAPEPTIDE CARBOXYPEPTIDASE"/>
    <property type="match status" value="1"/>
</dbReference>
<dbReference type="Pfam" id="PF17676">
    <property type="entry name" value="Peptidase_S66C"/>
    <property type="match status" value="1"/>
</dbReference>
<dbReference type="InterPro" id="IPR040921">
    <property type="entry name" value="Peptidase_S66C"/>
</dbReference>
<keyword evidence="10" id="KW-1185">Reference proteome</keyword>
<keyword evidence="4" id="KW-0378">Hydrolase</keyword>
<protein>
    <submittedName>
        <fullName evidence="9">LD-carboxypeptidase</fullName>
    </submittedName>
</protein>
<feature type="domain" description="LD-carboxypeptidase N-terminal" evidence="7">
    <location>
        <begin position="13"/>
        <end position="128"/>
    </location>
</feature>
<evidence type="ECO:0000256" key="6">
    <source>
        <dbReference type="PIRSR" id="PIRSR028757-1"/>
    </source>
</evidence>
<dbReference type="Gene3D" id="3.50.30.60">
    <property type="entry name" value="LD-carboxypeptidase A C-terminal domain-like"/>
    <property type="match status" value="1"/>
</dbReference>
<evidence type="ECO:0000256" key="5">
    <source>
        <dbReference type="ARBA" id="ARBA00022825"/>
    </source>
</evidence>
<evidence type="ECO:0000256" key="4">
    <source>
        <dbReference type="ARBA" id="ARBA00022801"/>
    </source>
</evidence>
<dbReference type="InterPro" id="IPR040449">
    <property type="entry name" value="Peptidase_S66_N"/>
</dbReference>
<dbReference type="PIRSF" id="PIRSF028757">
    <property type="entry name" value="LD-carboxypeptidase"/>
    <property type="match status" value="1"/>
</dbReference>
<dbReference type="OrthoDB" id="9807329at2"/>
<dbReference type="InterPro" id="IPR027461">
    <property type="entry name" value="Carboxypeptidase_A_C_sf"/>
</dbReference>
<sequence>MISPPNLKKGDLVGIVSTARRITRKELETSKNFVEKWGIKIVWGKSIDAEENQYAGSDALRIADFQEMLDNPEIKAIWCAKGGYGTVRIIDKLDFTAFKKSPKWIIGYSDVTVLHSHIHNLGVETLHAQILLGIETKPKKTAESIRKVLFGEAYSVLIEKPLCGKSPHSQIGSVKSTDSFARLGMGKGELVGGNLSILYSLCGSNSAINTDGKILFIEDLDEYLYHIDRMMMNLKRNGMLSNLAGLIVGGMTEMHDNIIPFGKSAEEIVFDAVKEYDYPVCFDFPAGHLPDNRALIMGRKVDFRVQSSKVYLQFLESEIVNQSLQ</sequence>
<feature type="domain" description="LD-carboxypeptidase C-terminal" evidence="8">
    <location>
        <begin position="187"/>
        <end position="301"/>
    </location>
</feature>
<feature type="active site" description="Charge relay system" evidence="6">
    <location>
        <position position="218"/>
    </location>
</feature>
<gene>
    <name evidence="9" type="ORF">EI546_11845</name>
</gene>
<name>A0A410G591_9FLAO</name>
<dbReference type="KEGG" id="aev:EI546_11845"/>
<comment type="similarity">
    <text evidence="1">Belongs to the peptidase S66 family.</text>
</comment>